<feature type="non-terminal residue" evidence="1">
    <location>
        <position position="1"/>
    </location>
</feature>
<dbReference type="Pfam" id="PF14099">
    <property type="entry name" value="Polysacc_lyase"/>
    <property type="match status" value="1"/>
</dbReference>
<gene>
    <name evidence="1" type="ORF">METZ01_LOCUS206390</name>
</gene>
<dbReference type="EMBL" id="UINC01046037">
    <property type="protein sequence ID" value="SVB53536.1"/>
    <property type="molecule type" value="Genomic_DNA"/>
</dbReference>
<sequence>KIKLPKDVAQGYKNAWKFCCNYDPETRLTPDYAFKIVNKSEGHPVRLGEQSIRFEIRRGDCGVGEGGYDDCQTGGRHGDVGSERHELSMMKNLSNFKGVTWHTFSLYLPNDFPIKGFEHITMGQFHSDGDGHPAFNWSIGNAWSVGDKGYELSRRTACNLPKFKKMQKKDTGKCSLSWPSNKIQTVIQPKDLLGQWHDMVFNVKWSLKQNGYFKQWINGKLVYHYQGSNLTRGEKEGFNFGIYREPKKNTPKEVTQVAYYDEIRYAKKSCKKLKLEDLGYSCADLEKQIIDPIDTIGTDCLENNLCTKQDLKNKYIAVIKSKDDENYLIKVEGKTEERAKKKGMYKCKTTGNTGCYVHYVGQVGDY</sequence>
<protein>
    <submittedName>
        <fullName evidence="1">Uncharacterized protein</fullName>
    </submittedName>
</protein>
<evidence type="ECO:0000313" key="1">
    <source>
        <dbReference type="EMBL" id="SVB53536.1"/>
    </source>
</evidence>
<dbReference type="Gene3D" id="2.60.120.200">
    <property type="match status" value="1"/>
</dbReference>
<organism evidence="1">
    <name type="scientific">marine metagenome</name>
    <dbReference type="NCBI Taxonomy" id="408172"/>
    <lineage>
        <taxon>unclassified sequences</taxon>
        <taxon>metagenomes</taxon>
        <taxon>ecological metagenomes</taxon>
    </lineage>
</organism>
<dbReference type="AlphaFoldDB" id="A0A382ERV2"/>
<accession>A0A382ERV2</accession>
<dbReference type="InterPro" id="IPR025975">
    <property type="entry name" value="Polysacc_lyase"/>
</dbReference>
<proteinExistence type="predicted"/>
<reference evidence="1" key="1">
    <citation type="submission" date="2018-05" db="EMBL/GenBank/DDBJ databases">
        <authorList>
            <person name="Lanie J.A."/>
            <person name="Ng W.-L."/>
            <person name="Kazmierczak K.M."/>
            <person name="Andrzejewski T.M."/>
            <person name="Davidsen T.M."/>
            <person name="Wayne K.J."/>
            <person name="Tettelin H."/>
            <person name="Glass J.I."/>
            <person name="Rusch D."/>
            <person name="Podicherti R."/>
            <person name="Tsui H.-C.T."/>
            <person name="Winkler M.E."/>
        </authorList>
    </citation>
    <scope>NUCLEOTIDE SEQUENCE</scope>
</reference>
<name>A0A382ERV2_9ZZZZ</name>